<dbReference type="Proteomes" id="UP000018467">
    <property type="component" value="Unassembled WGS sequence"/>
</dbReference>
<proteinExistence type="predicted"/>
<dbReference type="InterPro" id="IPR010515">
    <property type="entry name" value="Collagenase_NC10/endostatin"/>
</dbReference>
<reference evidence="3" key="3">
    <citation type="submission" date="2025-08" db="UniProtKB">
        <authorList>
            <consortium name="Ensembl"/>
        </authorList>
    </citation>
    <scope>IDENTIFICATION</scope>
</reference>
<keyword evidence="4" id="KW-1185">Reference proteome</keyword>
<feature type="domain" description="Collagenase NC10/endostatin" evidence="2">
    <location>
        <begin position="67"/>
        <end position="234"/>
    </location>
</feature>
<feature type="region of interest" description="Disordered" evidence="1">
    <location>
        <begin position="1"/>
        <end position="21"/>
    </location>
</feature>
<dbReference type="Pfam" id="PF06482">
    <property type="entry name" value="Endostatin"/>
    <property type="match status" value="1"/>
</dbReference>
<evidence type="ECO:0000313" key="3">
    <source>
        <dbReference type="Ensembl" id="ENSAMXP00000037503.1"/>
    </source>
</evidence>
<dbReference type="InterPro" id="IPR016187">
    <property type="entry name" value="CTDL_fold"/>
</dbReference>
<name>A0A3B1J5I8_ASTMX</name>
<dbReference type="InParanoid" id="A0A3B1J5I8"/>
<dbReference type="GeneTree" id="ENSGT00940000158212"/>
<dbReference type="Ensembl" id="ENSAMXT00000043399.1">
    <property type="protein sequence ID" value="ENSAMXP00000037503.1"/>
    <property type="gene ID" value="ENSAMXG00000033545.1"/>
</dbReference>
<reference evidence="4" key="2">
    <citation type="journal article" date="2014" name="Nat. Commun.">
        <title>The cavefish genome reveals candidate genes for eye loss.</title>
        <authorList>
            <person name="McGaugh S.E."/>
            <person name="Gross J.B."/>
            <person name="Aken B."/>
            <person name="Blin M."/>
            <person name="Borowsky R."/>
            <person name="Chalopin D."/>
            <person name="Hinaux H."/>
            <person name="Jeffery W.R."/>
            <person name="Keene A."/>
            <person name="Ma L."/>
            <person name="Minx P."/>
            <person name="Murphy D."/>
            <person name="O'Quin K.E."/>
            <person name="Retaux S."/>
            <person name="Rohner N."/>
            <person name="Searle S.M."/>
            <person name="Stahl B.A."/>
            <person name="Tabin C."/>
            <person name="Volff J.N."/>
            <person name="Yoshizawa M."/>
            <person name="Warren W.C."/>
        </authorList>
    </citation>
    <scope>NUCLEOTIDE SEQUENCE [LARGE SCALE GENOMIC DNA]</scope>
    <source>
        <strain evidence="4">female</strain>
    </source>
</reference>
<evidence type="ECO:0000313" key="4">
    <source>
        <dbReference type="Proteomes" id="UP000018467"/>
    </source>
</evidence>
<accession>A0A3B1J5I8</accession>
<dbReference type="AlphaFoldDB" id="A0A3B1J5I8"/>
<protein>
    <recommendedName>
        <fullName evidence="2">Collagenase NC10/endostatin domain-containing protein</fullName>
    </recommendedName>
</protein>
<dbReference type="SUPFAM" id="SSF56436">
    <property type="entry name" value="C-type lectin-like"/>
    <property type="match status" value="1"/>
</dbReference>
<reference evidence="4" key="1">
    <citation type="submission" date="2013-03" db="EMBL/GenBank/DDBJ databases">
        <authorList>
            <person name="Jeffery W."/>
            <person name="Warren W."/>
            <person name="Wilson R.K."/>
        </authorList>
    </citation>
    <scope>NUCLEOTIDE SEQUENCE</scope>
    <source>
        <strain evidence="4">female</strain>
    </source>
</reference>
<feature type="compositionally biased region" description="Pro residues" evidence="1">
    <location>
        <begin position="7"/>
        <end position="18"/>
    </location>
</feature>
<sequence length="236" mass="26467">YLAISVPGPPGPPGPPGIPGQSSGVRYLSFDMMTGATRQHPEGTLVYIVDNTDFYVRVRDGVRKVMLHLIALNSPQDGDMQGIRGVDHQCFLQAQAIGLKGTFRAFLSSRLQDLYSIVRRSDRDQYPIVNLRDEELFSNWDAIFSDNEGKIRDNIRIYSFDGRDVLEDDAWQVVWHGSSTAGHRQTDSFCETWRTDNHAVTGMASSLQDGHLLQQTPRSCSRSSILLCIENSYISK</sequence>
<dbReference type="Gene3D" id="3.10.100.10">
    <property type="entry name" value="Mannose-Binding Protein A, subunit A"/>
    <property type="match status" value="1"/>
</dbReference>
<dbReference type="FunFam" id="3.10.100.10:FF:000008">
    <property type="entry name" value="collagen alpha-1(XVIII) chain isoform X1"/>
    <property type="match status" value="1"/>
</dbReference>
<organism evidence="3 4">
    <name type="scientific">Astyanax mexicanus</name>
    <name type="common">Blind cave fish</name>
    <name type="synonym">Astyanax fasciatus mexicanus</name>
    <dbReference type="NCBI Taxonomy" id="7994"/>
    <lineage>
        <taxon>Eukaryota</taxon>
        <taxon>Metazoa</taxon>
        <taxon>Chordata</taxon>
        <taxon>Craniata</taxon>
        <taxon>Vertebrata</taxon>
        <taxon>Euteleostomi</taxon>
        <taxon>Actinopterygii</taxon>
        <taxon>Neopterygii</taxon>
        <taxon>Teleostei</taxon>
        <taxon>Ostariophysi</taxon>
        <taxon>Characiformes</taxon>
        <taxon>Characoidei</taxon>
        <taxon>Acestrorhamphidae</taxon>
        <taxon>Acestrorhamphinae</taxon>
        <taxon>Astyanax</taxon>
    </lineage>
</organism>
<dbReference type="InterPro" id="IPR016186">
    <property type="entry name" value="C-type_lectin-like/link_sf"/>
</dbReference>
<evidence type="ECO:0000259" key="2">
    <source>
        <dbReference type="Pfam" id="PF06482"/>
    </source>
</evidence>
<reference evidence="3" key="4">
    <citation type="submission" date="2025-09" db="UniProtKB">
        <authorList>
            <consortium name="Ensembl"/>
        </authorList>
    </citation>
    <scope>IDENTIFICATION</scope>
</reference>
<dbReference type="Bgee" id="ENSAMXG00000033545">
    <property type="expression patterns" value="Expressed in muscle tissue and 11 other cell types or tissues"/>
</dbReference>
<dbReference type="Gene3D" id="3.40.1620.70">
    <property type="match status" value="1"/>
</dbReference>
<evidence type="ECO:0000256" key="1">
    <source>
        <dbReference type="SAM" id="MobiDB-lite"/>
    </source>
</evidence>
<dbReference type="STRING" id="7994.ENSAMXP00000037503"/>